<feature type="region of interest" description="Disordered" evidence="2">
    <location>
        <begin position="638"/>
        <end position="684"/>
    </location>
</feature>
<feature type="compositionally biased region" description="Low complexity" evidence="2">
    <location>
        <begin position="141"/>
        <end position="179"/>
    </location>
</feature>
<dbReference type="AlphaFoldDB" id="A0A8H4L3T6"/>
<dbReference type="PANTHER" id="PTHR31668:SF24">
    <property type="entry name" value="TRANSCRIPTION FACTOR, PUTATIVE-RELATED"/>
    <property type="match status" value="1"/>
</dbReference>
<keyword evidence="5" id="KW-1185">Reference proteome</keyword>
<evidence type="ECO:0000313" key="4">
    <source>
        <dbReference type="EMBL" id="KAF4460689.1"/>
    </source>
</evidence>
<comment type="caution">
    <text evidence="4">The sequence shown here is derived from an EMBL/GenBank/DDBJ whole genome shotgun (WGS) entry which is preliminary data.</text>
</comment>
<sequence length="855" mass="93847">MQYAQKPLRSRIKQQIPRTLCQFRAHWDFRQAETLRLIDKTMCILIGVSSRRASLKSGIGQWQSITQPCASLRPDVMTDGSTLRALKHADTGRVEPSSREKRPASEAMQCLPVMAAESTAPKKRKNPQRGRLVAQIRGENAAPGASPSSSVSPSASAVQPVGSASDWATGSSPGSYSGPGSSEVYTPGFFTALLPEFEKVVYPFSPAVTPDDIISAISIMHSSYEDAALVYAYGAVTTFLSQTADNSHGSVAAQMNDLIYYSVEAHHRAGLGTHVAGRVDEVLAVSIKRIMTCIYLEIACMGLSRLDRSFAFIREAISMIQVLEIHQRSLQDPSRAPYNMARFQQVYWEAYIHERFLTIADGYPSMLPPLRTGLSAANNCTPEHIRCGFNCLIDLFLILDETFLAYWSSQRGAIGGLTVQWIESKQVQLDQAEMNAATIEAKMNGAGKAGFTELQRADLFITRLWLRTLLWQLALSQGLLRSGPSDTTHEGLSLQFPASRLSIQLRNLVSRLDSIVSIATQGSGIMQKLFEIASTIADVLALPASHDQGEGGFRSHVKDFLYVVNFLLNLEGMRENQKEYLREKYRTLQPLHDRLLELPQDGNINGPPNNADLTKQGLAAMHFQPVEHMVDNAYIGRPQEGLQVDPPSTNDALDDVFGSGPSSPVAEEHHHETAASSAAHPSDIRRLQTEHTTAGYREGVTVSKESSLQAGFDEGFSLGASVGLKAGQLLGVLEGIAEAVRGREDAESVKAIELSRQAQEELSTASIFNADYWAEDSNWKYEVKPVEGADEVVFSDVADAHPLIKKWAAVVEEQVALWKIDRAILDDEKGERLETVMDEPLIPGAAPTTKKPLDW</sequence>
<dbReference type="PANTHER" id="PTHR31668">
    <property type="entry name" value="GLUCOSE TRANSPORT TRANSCRIPTION REGULATOR RGT1-RELATED-RELATED"/>
    <property type="match status" value="1"/>
</dbReference>
<feature type="compositionally biased region" description="Basic and acidic residues" evidence="2">
    <location>
        <begin position="87"/>
        <end position="104"/>
    </location>
</feature>
<evidence type="ECO:0000256" key="2">
    <source>
        <dbReference type="SAM" id="MobiDB-lite"/>
    </source>
</evidence>
<organism evidence="4 5">
    <name type="scientific">Fusarium albosuccineum</name>
    <dbReference type="NCBI Taxonomy" id="1237068"/>
    <lineage>
        <taxon>Eukaryota</taxon>
        <taxon>Fungi</taxon>
        <taxon>Dikarya</taxon>
        <taxon>Ascomycota</taxon>
        <taxon>Pezizomycotina</taxon>
        <taxon>Sordariomycetes</taxon>
        <taxon>Hypocreomycetidae</taxon>
        <taxon>Hypocreales</taxon>
        <taxon>Nectriaceae</taxon>
        <taxon>Fusarium</taxon>
        <taxon>Fusarium decemcellulare species complex</taxon>
    </lineage>
</organism>
<evidence type="ECO:0000259" key="3">
    <source>
        <dbReference type="Pfam" id="PF09811"/>
    </source>
</evidence>
<dbReference type="OrthoDB" id="2740448at2759"/>
<feature type="region of interest" description="Disordered" evidence="2">
    <location>
        <begin position="87"/>
        <end position="179"/>
    </location>
</feature>
<accession>A0A8H4L3T6</accession>
<dbReference type="Proteomes" id="UP000554235">
    <property type="component" value="Unassembled WGS sequence"/>
</dbReference>
<proteinExistence type="predicted"/>
<protein>
    <submittedName>
        <fullName evidence="4">Transcription activator</fullName>
    </submittedName>
</protein>
<dbReference type="CDD" id="cd12148">
    <property type="entry name" value="fungal_TF_MHR"/>
    <property type="match status" value="1"/>
</dbReference>
<dbReference type="InterPro" id="IPR019191">
    <property type="entry name" value="Essential_protein_Yae1_N"/>
</dbReference>
<reference evidence="4 5" key="1">
    <citation type="submission" date="2020-01" db="EMBL/GenBank/DDBJ databases">
        <title>Identification and distribution of gene clusters putatively required for synthesis of sphingolipid metabolism inhibitors in phylogenetically diverse species of the filamentous fungus Fusarium.</title>
        <authorList>
            <person name="Kim H.-S."/>
            <person name="Busman M."/>
            <person name="Brown D.W."/>
            <person name="Divon H."/>
            <person name="Uhlig S."/>
            <person name="Proctor R.H."/>
        </authorList>
    </citation>
    <scope>NUCLEOTIDE SEQUENCE [LARGE SCALE GENOMIC DNA]</scope>
    <source>
        <strain evidence="4 5">NRRL 20459</strain>
    </source>
</reference>
<dbReference type="EMBL" id="JAADYS010001883">
    <property type="protein sequence ID" value="KAF4460689.1"/>
    <property type="molecule type" value="Genomic_DNA"/>
</dbReference>
<feature type="domain" description="Essential protein Yae1 N-terminal" evidence="3">
    <location>
        <begin position="695"/>
        <end position="733"/>
    </location>
</feature>
<gene>
    <name evidence="4" type="ORF">FALBO_12525</name>
</gene>
<keyword evidence="1" id="KW-0539">Nucleus</keyword>
<dbReference type="Pfam" id="PF09811">
    <property type="entry name" value="Yae1_N"/>
    <property type="match status" value="1"/>
</dbReference>
<evidence type="ECO:0000256" key="1">
    <source>
        <dbReference type="ARBA" id="ARBA00023242"/>
    </source>
</evidence>
<evidence type="ECO:0000313" key="5">
    <source>
        <dbReference type="Proteomes" id="UP000554235"/>
    </source>
</evidence>
<name>A0A8H4L3T6_9HYPO</name>
<dbReference type="InterPro" id="IPR050797">
    <property type="entry name" value="Carb_Metab_Trans_Reg"/>
</dbReference>